<gene>
    <name evidence="2" type="ORF">GN277_07870</name>
</gene>
<dbReference type="Pfam" id="PF14355">
    <property type="entry name" value="Abi_C"/>
    <property type="match status" value="1"/>
</dbReference>
<dbReference type="EMBL" id="WUQX01000001">
    <property type="protein sequence ID" value="MXP75302.1"/>
    <property type="molecule type" value="Genomic_DNA"/>
</dbReference>
<evidence type="ECO:0000313" key="3">
    <source>
        <dbReference type="Proteomes" id="UP000460412"/>
    </source>
</evidence>
<organism evidence="2 3">
    <name type="scientific">Sporofaciens musculi</name>
    <dbReference type="NCBI Taxonomy" id="2681861"/>
    <lineage>
        <taxon>Bacteria</taxon>
        <taxon>Bacillati</taxon>
        <taxon>Bacillota</taxon>
        <taxon>Clostridia</taxon>
        <taxon>Lachnospirales</taxon>
        <taxon>Lachnospiraceae</taxon>
        <taxon>Sporofaciens</taxon>
    </lineage>
</organism>
<dbReference type="Proteomes" id="UP000460412">
    <property type="component" value="Unassembled WGS sequence"/>
</dbReference>
<dbReference type="InterPro" id="IPR026001">
    <property type="entry name" value="Abi-like_C"/>
</dbReference>
<sequence length="271" mass="31402">MKNRWELLCTDKIIRILIGDNADCQSEGYRLGLPYLRGQDICSLATRFGFPIVYKEDELGCSSRCEMFKAFLLNIIKREMVSNVLAYMFSMTQFDYLTELGDRNTIQEAYDKAKKWALDAINANLFLGKHELKVVNEKFYLVEFQKDIQIEAPVFNIVNMEYIHSLRTRCTEDLSNGNYDSVITKSRTLMEEVFLYVLENEKVDVKMNGDLTQYYGKIKEKYGLNQSSDIDNRINSLFSGLERIVRAIAELRNKTSDSHGAGQKRYDVVSF</sequence>
<proteinExistence type="predicted"/>
<comment type="caution">
    <text evidence="2">The sequence shown here is derived from an EMBL/GenBank/DDBJ whole genome shotgun (WGS) entry which is preliminary data.</text>
</comment>
<accession>A0A7X3MFJ3</accession>
<evidence type="ECO:0000313" key="2">
    <source>
        <dbReference type="EMBL" id="MXP75302.1"/>
    </source>
</evidence>
<name>A0A7X3MFJ3_9FIRM</name>
<reference evidence="2 3" key="1">
    <citation type="submission" date="2019-12" db="EMBL/GenBank/DDBJ databases">
        <title>Sporaefaciens musculi gen. nov., sp. nov., a novel bacterium isolated from the caecum of an obese mouse.</title>
        <authorList>
            <person name="Rasmussen T.S."/>
            <person name="Streidl T."/>
            <person name="Hitch T.C.A."/>
            <person name="Wortmann E."/>
            <person name="Deptula P."/>
            <person name="Hansen M."/>
            <person name="Nielsen D.S."/>
            <person name="Clavel T."/>
            <person name="Vogensen F.K."/>
        </authorList>
    </citation>
    <scope>NUCLEOTIDE SEQUENCE [LARGE SCALE GENOMIC DNA]</scope>
    <source>
        <strain evidence="2 3">WCA-9-b2</strain>
    </source>
</reference>
<keyword evidence="3" id="KW-1185">Reference proteome</keyword>
<feature type="domain" description="Abortive infection protein-like C-terminal" evidence="1">
    <location>
        <begin position="214"/>
        <end position="266"/>
    </location>
</feature>
<dbReference type="AlphaFoldDB" id="A0A7X3MFJ3"/>
<evidence type="ECO:0000259" key="1">
    <source>
        <dbReference type="Pfam" id="PF14355"/>
    </source>
</evidence>
<dbReference type="RefSeq" id="WP_159750602.1">
    <property type="nucleotide sequence ID" value="NZ_WUQX01000001.1"/>
</dbReference>
<protein>
    <recommendedName>
        <fullName evidence="1">Abortive infection protein-like C-terminal domain-containing protein</fullName>
    </recommendedName>
</protein>